<dbReference type="Pfam" id="PF02319">
    <property type="entry name" value="WHD_E2F_TDP"/>
    <property type="match status" value="1"/>
</dbReference>
<dbReference type="GO" id="GO:0000977">
    <property type="term" value="F:RNA polymerase II transcription regulatory region sequence-specific DNA binding"/>
    <property type="evidence" value="ECO:0007669"/>
    <property type="project" value="TreeGrafter"/>
</dbReference>
<dbReference type="InterPro" id="IPR036388">
    <property type="entry name" value="WH-like_DNA-bd_sf"/>
</dbReference>
<dbReference type="PANTHER" id="PTHR12548:SF9">
    <property type="entry name" value="TRANSCRIPTION FACTOR DP"/>
    <property type="match status" value="1"/>
</dbReference>
<evidence type="ECO:0000259" key="8">
    <source>
        <dbReference type="SMART" id="SM01138"/>
    </source>
</evidence>
<dbReference type="GO" id="GO:0000981">
    <property type="term" value="F:DNA-binding transcription factor activity, RNA polymerase II-specific"/>
    <property type="evidence" value="ECO:0007669"/>
    <property type="project" value="TreeGrafter"/>
</dbReference>
<keyword evidence="5 7" id="KW-0804">Transcription</keyword>
<dbReference type="AlphaFoldDB" id="A0A9P6KYJ9"/>
<dbReference type="SUPFAM" id="SSF144074">
    <property type="entry name" value="E2F-DP heterodimerization region"/>
    <property type="match status" value="1"/>
</dbReference>
<dbReference type="InterPro" id="IPR003316">
    <property type="entry name" value="E2F_WHTH_DNA-bd_dom"/>
</dbReference>
<dbReference type="InterPro" id="IPR036390">
    <property type="entry name" value="WH_DNA-bd_sf"/>
</dbReference>
<keyword evidence="11" id="KW-1185">Reference proteome</keyword>
<gene>
    <name evidence="10" type="primary">dpl-1</name>
    <name evidence="10" type="ORF">NGRA_2067</name>
</gene>
<dbReference type="InterPro" id="IPR038168">
    <property type="entry name" value="TF_DP_C_sf"/>
</dbReference>
<organism evidence="10 11">
    <name type="scientific">Nosema granulosis</name>
    <dbReference type="NCBI Taxonomy" id="83296"/>
    <lineage>
        <taxon>Eukaryota</taxon>
        <taxon>Fungi</taxon>
        <taxon>Fungi incertae sedis</taxon>
        <taxon>Microsporidia</taxon>
        <taxon>Nosematidae</taxon>
        <taxon>Nosema</taxon>
    </lineage>
</organism>
<evidence type="ECO:0000313" key="11">
    <source>
        <dbReference type="Proteomes" id="UP000740883"/>
    </source>
</evidence>
<dbReference type="SUPFAM" id="SSF46785">
    <property type="entry name" value="Winged helix' DNA-binding domain"/>
    <property type="match status" value="1"/>
</dbReference>
<keyword evidence="3 7" id="KW-0805">Transcription regulation</keyword>
<dbReference type="Pfam" id="PF08781">
    <property type="entry name" value="DP"/>
    <property type="match status" value="1"/>
</dbReference>
<name>A0A9P6KYJ9_9MICR</name>
<dbReference type="SMART" id="SM01372">
    <property type="entry name" value="E2F_TDP"/>
    <property type="match status" value="1"/>
</dbReference>
<evidence type="ECO:0000256" key="5">
    <source>
        <dbReference type="ARBA" id="ARBA00023163"/>
    </source>
</evidence>
<dbReference type="GO" id="GO:0005667">
    <property type="term" value="C:transcription regulator complex"/>
    <property type="evidence" value="ECO:0007669"/>
    <property type="project" value="InterPro"/>
</dbReference>
<accession>A0A9P6KYJ9</accession>
<dbReference type="Gene3D" id="1.20.140.80">
    <property type="entry name" value="Transcription factor DP"/>
    <property type="match status" value="1"/>
</dbReference>
<feature type="domain" description="E2F/DP family winged-helix DNA-binding" evidence="9">
    <location>
        <begin position="12"/>
        <end position="80"/>
    </location>
</feature>
<evidence type="ECO:0000256" key="7">
    <source>
        <dbReference type="RuleBase" id="RU003796"/>
    </source>
</evidence>
<comment type="similarity">
    <text evidence="2 7">Belongs to the E2F/DP family.</text>
</comment>
<evidence type="ECO:0000256" key="6">
    <source>
        <dbReference type="ARBA" id="ARBA00023242"/>
    </source>
</evidence>
<dbReference type="Proteomes" id="UP000740883">
    <property type="component" value="Unassembled WGS sequence"/>
</dbReference>
<reference evidence="10 11" key="1">
    <citation type="journal article" date="2020" name="Genome Biol. Evol.">
        <title>Comparative genomics of strictly vertically transmitted, feminizing microsporidia endosymbionts of amphipod crustaceans.</title>
        <authorList>
            <person name="Cormier A."/>
            <person name="Chebbi M.A."/>
            <person name="Giraud I."/>
            <person name="Wattier R."/>
            <person name="Teixeira M."/>
            <person name="Gilbert C."/>
            <person name="Rigaud T."/>
            <person name="Cordaux R."/>
        </authorList>
    </citation>
    <scope>NUCLEOTIDE SEQUENCE [LARGE SCALE GENOMIC DNA]</scope>
    <source>
        <strain evidence="10 11">Ou3-Ou53</strain>
    </source>
</reference>
<dbReference type="GO" id="GO:0051726">
    <property type="term" value="P:regulation of cell cycle"/>
    <property type="evidence" value="ECO:0007669"/>
    <property type="project" value="InterPro"/>
</dbReference>
<proteinExistence type="inferred from homology"/>
<sequence length="193" mass="23018">MRGDYSDNISENKKEGLKFIASSVYKLIKQENGCTYNFICENIDLPNRRTLHRRIYDVLNVMKAVNLIDKKDKKYYLINSQETINRKREELSKLQDMKTVFEYLVSKNKRNKENNRNSDKLFLPFMIIKTDPKAVINCDTNEERSFFTFKSSEEVELVEDLDVLKELYINDNKIHIKKNQKSDQMNPFAPYFF</sequence>
<evidence type="ECO:0000256" key="3">
    <source>
        <dbReference type="ARBA" id="ARBA00023015"/>
    </source>
</evidence>
<dbReference type="CDD" id="cd14458">
    <property type="entry name" value="DP_DD"/>
    <property type="match status" value="1"/>
</dbReference>
<evidence type="ECO:0000256" key="1">
    <source>
        <dbReference type="ARBA" id="ARBA00004123"/>
    </source>
</evidence>
<feature type="domain" description="Transcription factor DP C-terminal" evidence="8">
    <location>
        <begin position="81"/>
        <end position="182"/>
    </location>
</feature>
<keyword evidence="4 7" id="KW-0238">DNA-binding</keyword>
<dbReference type="GO" id="GO:0005634">
    <property type="term" value="C:nucleus"/>
    <property type="evidence" value="ECO:0007669"/>
    <property type="project" value="UniProtKB-SubCell"/>
</dbReference>
<evidence type="ECO:0000256" key="2">
    <source>
        <dbReference type="ARBA" id="ARBA00010940"/>
    </source>
</evidence>
<dbReference type="InterPro" id="IPR015648">
    <property type="entry name" value="Transcrpt_fac_DP"/>
</dbReference>
<comment type="caution">
    <text evidence="10">The sequence shown here is derived from an EMBL/GenBank/DDBJ whole genome shotgun (WGS) entry which is preliminary data.</text>
</comment>
<dbReference type="OrthoDB" id="552115at2759"/>
<comment type="subcellular location">
    <subcellularLocation>
        <location evidence="1 7">Nucleus</location>
    </subcellularLocation>
</comment>
<dbReference type="InterPro" id="IPR037241">
    <property type="entry name" value="E2F-DP_heterodim"/>
</dbReference>
<keyword evidence="6 7" id="KW-0539">Nucleus</keyword>
<dbReference type="Gene3D" id="1.10.10.10">
    <property type="entry name" value="Winged helix-like DNA-binding domain superfamily/Winged helix DNA-binding domain"/>
    <property type="match status" value="1"/>
</dbReference>
<evidence type="ECO:0000313" key="10">
    <source>
        <dbReference type="EMBL" id="KAF9762373.1"/>
    </source>
</evidence>
<protein>
    <submittedName>
        <fullName evidence="10">Transcription factor dpl-1</fullName>
    </submittedName>
</protein>
<dbReference type="SMART" id="SM01138">
    <property type="entry name" value="DP"/>
    <property type="match status" value="1"/>
</dbReference>
<evidence type="ECO:0000256" key="4">
    <source>
        <dbReference type="ARBA" id="ARBA00023125"/>
    </source>
</evidence>
<dbReference type="InterPro" id="IPR014889">
    <property type="entry name" value="Transc_factor_DP_C"/>
</dbReference>
<dbReference type="EMBL" id="SBJO01000181">
    <property type="protein sequence ID" value="KAF9762373.1"/>
    <property type="molecule type" value="Genomic_DNA"/>
</dbReference>
<evidence type="ECO:0000259" key="9">
    <source>
        <dbReference type="SMART" id="SM01372"/>
    </source>
</evidence>
<dbReference type="PANTHER" id="PTHR12548">
    <property type="entry name" value="TRANSCRIPTION FACTOR DP"/>
    <property type="match status" value="1"/>
</dbReference>